<feature type="domain" description="Protein kinase" evidence="7">
    <location>
        <begin position="1"/>
        <end position="192"/>
    </location>
</feature>
<sequence length="214" mass="24375">VQLYEIIETRRQLYLIMEYASGGELFDYIVAKGKVPEPEACRFFHQIIAGLEKVHAMNIVHRDLKPENLLLDEHKNIKIVDFGLSNIYRDGELLKTACGSPCYAAPEMIAGHSYVPHLTDLWSCGVILFALVCGYLPFEDQNTAALYKKILVAEYRAPKFISEAARDLIARLLTTEPSQRYTVPDVRAHPWYRQIAEASAPPLDWFPGQHNLEE</sequence>
<evidence type="ECO:0000256" key="2">
    <source>
        <dbReference type="ARBA" id="ARBA00022527"/>
    </source>
</evidence>
<evidence type="ECO:0000313" key="9">
    <source>
        <dbReference type="Proteomes" id="UP000654075"/>
    </source>
</evidence>
<keyword evidence="9" id="KW-1185">Reference proteome</keyword>
<comment type="caution">
    <text evidence="8">The sequence shown here is derived from an EMBL/GenBank/DDBJ whole genome shotgun (WGS) entry which is preliminary data.</text>
</comment>
<dbReference type="SUPFAM" id="SSF56112">
    <property type="entry name" value="Protein kinase-like (PK-like)"/>
    <property type="match status" value="1"/>
</dbReference>
<protein>
    <recommendedName>
        <fullName evidence="7">Protein kinase domain-containing protein</fullName>
    </recommendedName>
</protein>
<feature type="non-terminal residue" evidence="8">
    <location>
        <position position="1"/>
    </location>
</feature>
<proteinExistence type="predicted"/>
<dbReference type="GO" id="GO:0004674">
    <property type="term" value="F:protein serine/threonine kinase activity"/>
    <property type="evidence" value="ECO:0007669"/>
    <property type="project" value="UniProtKB-KW"/>
</dbReference>
<evidence type="ECO:0000313" key="8">
    <source>
        <dbReference type="EMBL" id="CAE8616771.1"/>
    </source>
</evidence>
<dbReference type="FunFam" id="1.10.510.10:FF:000571">
    <property type="entry name" value="Maternal embryonic leucine zipper kinase"/>
    <property type="match status" value="1"/>
</dbReference>
<evidence type="ECO:0000256" key="6">
    <source>
        <dbReference type="ARBA" id="ARBA00022840"/>
    </source>
</evidence>
<comment type="subunit">
    <text evidence="1">Monomer.</text>
</comment>
<name>A0A813FX23_POLGL</name>
<gene>
    <name evidence="8" type="ORF">PGLA1383_LOCUS34442</name>
</gene>
<dbReference type="Proteomes" id="UP000654075">
    <property type="component" value="Unassembled WGS sequence"/>
</dbReference>
<dbReference type="GO" id="GO:0005737">
    <property type="term" value="C:cytoplasm"/>
    <property type="evidence" value="ECO:0007669"/>
    <property type="project" value="TreeGrafter"/>
</dbReference>
<dbReference type="InterPro" id="IPR011009">
    <property type="entry name" value="Kinase-like_dom_sf"/>
</dbReference>
<dbReference type="CDD" id="cd14003">
    <property type="entry name" value="STKc_AMPK-like"/>
    <property type="match status" value="1"/>
</dbReference>
<accession>A0A813FX23</accession>
<keyword evidence="6" id="KW-0067">ATP-binding</keyword>
<dbReference type="PANTHER" id="PTHR24346:SF82">
    <property type="entry name" value="KP78A-RELATED"/>
    <property type="match status" value="1"/>
</dbReference>
<evidence type="ECO:0000256" key="5">
    <source>
        <dbReference type="ARBA" id="ARBA00022777"/>
    </source>
</evidence>
<dbReference type="OrthoDB" id="422094at2759"/>
<dbReference type="OMA" id="IMCENIL"/>
<keyword evidence="4" id="KW-0547">Nucleotide-binding</keyword>
<dbReference type="InterPro" id="IPR000719">
    <property type="entry name" value="Prot_kinase_dom"/>
</dbReference>
<feature type="non-terminal residue" evidence="8">
    <location>
        <position position="214"/>
    </location>
</feature>
<evidence type="ECO:0000256" key="3">
    <source>
        <dbReference type="ARBA" id="ARBA00022679"/>
    </source>
</evidence>
<keyword evidence="3" id="KW-0808">Transferase</keyword>
<keyword evidence="5" id="KW-0418">Kinase</keyword>
<keyword evidence="2" id="KW-0723">Serine/threonine-protein kinase</keyword>
<dbReference type="InterPro" id="IPR008271">
    <property type="entry name" value="Ser/Thr_kinase_AS"/>
</dbReference>
<dbReference type="PROSITE" id="PS00108">
    <property type="entry name" value="PROTEIN_KINASE_ST"/>
    <property type="match status" value="1"/>
</dbReference>
<dbReference type="PROSITE" id="PS50011">
    <property type="entry name" value="PROTEIN_KINASE_DOM"/>
    <property type="match status" value="1"/>
</dbReference>
<dbReference type="EMBL" id="CAJNNV010025957">
    <property type="protein sequence ID" value="CAE8616771.1"/>
    <property type="molecule type" value="Genomic_DNA"/>
</dbReference>
<dbReference type="Pfam" id="PF00069">
    <property type="entry name" value="Pkinase"/>
    <property type="match status" value="1"/>
</dbReference>
<dbReference type="Gene3D" id="1.10.510.10">
    <property type="entry name" value="Transferase(Phosphotransferase) domain 1"/>
    <property type="match status" value="1"/>
</dbReference>
<dbReference type="GO" id="GO:0035556">
    <property type="term" value="P:intracellular signal transduction"/>
    <property type="evidence" value="ECO:0007669"/>
    <property type="project" value="TreeGrafter"/>
</dbReference>
<dbReference type="GO" id="GO:0005524">
    <property type="term" value="F:ATP binding"/>
    <property type="evidence" value="ECO:0007669"/>
    <property type="project" value="UniProtKB-KW"/>
</dbReference>
<dbReference type="SMART" id="SM00220">
    <property type="entry name" value="S_TKc"/>
    <property type="match status" value="1"/>
</dbReference>
<dbReference type="AlphaFoldDB" id="A0A813FX23"/>
<evidence type="ECO:0000256" key="1">
    <source>
        <dbReference type="ARBA" id="ARBA00011245"/>
    </source>
</evidence>
<reference evidence="8" key="1">
    <citation type="submission" date="2021-02" db="EMBL/GenBank/DDBJ databases">
        <authorList>
            <person name="Dougan E. K."/>
            <person name="Rhodes N."/>
            <person name="Thang M."/>
            <person name="Chan C."/>
        </authorList>
    </citation>
    <scope>NUCLEOTIDE SEQUENCE</scope>
</reference>
<organism evidence="8 9">
    <name type="scientific">Polarella glacialis</name>
    <name type="common">Dinoflagellate</name>
    <dbReference type="NCBI Taxonomy" id="89957"/>
    <lineage>
        <taxon>Eukaryota</taxon>
        <taxon>Sar</taxon>
        <taxon>Alveolata</taxon>
        <taxon>Dinophyceae</taxon>
        <taxon>Suessiales</taxon>
        <taxon>Suessiaceae</taxon>
        <taxon>Polarella</taxon>
    </lineage>
</organism>
<dbReference type="PANTHER" id="PTHR24346">
    <property type="entry name" value="MAP/MICROTUBULE AFFINITY-REGULATING KINASE"/>
    <property type="match status" value="1"/>
</dbReference>
<evidence type="ECO:0000256" key="4">
    <source>
        <dbReference type="ARBA" id="ARBA00022741"/>
    </source>
</evidence>
<evidence type="ECO:0000259" key="7">
    <source>
        <dbReference type="PROSITE" id="PS50011"/>
    </source>
</evidence>